<organism evidence="1 2">
    <name type="scientific">Datura stramonium</name>
    <name type="common">Jimsonweed</name>
    <name type="synonym">Common thornapple</name>
    <dbReference type="NCBI Taxonomy" id="4076"/>
    <lineage>
        <taxon>Eukaryota</taxon>
        <taxon>Viridiplantae</taxon>
        <taxon>Streptophyta</taxon>
        <taxon>Embryophyta</taxon>
        <taxon>Tracheophyta</taxon>
        <taxon>Spermatophyta</taxon>
        <taxon>Magnoliopsida</taxon>
        <taxon>eudicotyledons</taxon>
        <taxon>Gunneridae</taxon>
        <taxon>Pentapetalae</taxon>
        <taxon>asterids</taxon>
        <taxon>lamiids</taxon>
        <taxon>Solanales</taxon>
        <taxon>Solanaceae</taxon>
        <taxon>Solanoideae</taxon>
        <taxon>Datureae</taxon>
        <taxon>Datura</taxon>
    </lineage>
</organism>
<gene>
    <name evidence="1" type="ORF">HAX54_033450</name>
</gene>
<keyword evidence="2" id="KW-1185">Reference proteome</keyword>
<evidence type="ECO:0000313" key="2">
    <source>
        <dbReference type="Proteomes" id="UP000823775"/>
    </source>
</evidence>
<sequence>MADKSKSTGVVEDVLLKVETFILSSNFMMLYYSMDIDIPIILGFDHKKGNGTKTHNIKGGKSTAPKRSRLINEDIEKYQLPTIRVFRKLSLALSPAASVRVSFVATAEQLSASQGSASQSSVEQSIAPCRLQQIFISSSESKN</sequence>
<name>A0ABS8VFS3_DATST</name>
<dbReference type="EMBL" id="JACEIK010004280">
    <property type="protein sequence ID" value="MCD9644919.1"/>
    <property type="molecule type" value="Genomic_DNA"/>
</dbReference>
<proteinExistence type="predicted"/>
<reference evidence="1 2" key="1">
    <citation type="journal article" date="2021" name="BMC Genomics">
        <title>Datura genome reveals duplications of psychoactive alkaloid biosynthetic genes and high mutation rate following tissue culture.</title>
        <authorList>
            <person name="Rajewski A."/>
            <person name="Carter-House D."/>
            <person name="Stajich J."/>
            <person name="Litt A."/>
        </authorList>
    </citation>
    <scope>NUCLEOTIDE SEQUENCE [LARGE SCALE GENOMIC DNA]</scope>
    <source>
        <strain evidence="1">AR-01</strain>
    </source>
</reference>
<evidence type="ECO:0000313" key="1">
    <source>
        <dbReference type="EMBL" id="MCD9644919.1"/>
    </source>
</evidence>
<dbReference type="Proteomes" id="UP000823775">
    <property type="component" value="Unassembled WGS sequence"/>
</dbReference>
<comment type="caution">
    <text evidence="1">The sequence shown here is derived from an EMBL/GenBank/DDBJ whole genome shotgun (WGS) entry which is preliminary data.</text>
</comment>
<accession>A0ABS8VFS3</accession>
<protein>
    <submittedName>
        <fullName evidence="1">Uncharacterized protein</fullName>
    </submittedName>
</protein>